<dbReference type="Proteomes" id="UP000483379">
    <property type="component" value="Unassembled WGS sequence"/>
</dbReference>
<name>A0A6M0JWD5_9GAMM</name>
<keyword evidence="2" id="KW-1185">Reference proteome</keyword>
<gene>
    <name evidence="1" type="ORF">G3446_06300</name>
</gene>
<accession>A0A6M0JWD5</accession>
<evidence type="ECO:0000313" key="2">
    <source>
        <dbReference type="Proteomes" id="UP000483379"/>
    </source>
</evidence>
<dbReference type="EMBL" id="JAAIJQ010000013">
    <property type="protein sequence ID" value="NEV61509.1"/>
    <property type="molecule type" value="Genomic_DNA"/>
</dbReference>
<proteinExistence type="predicted"/>
<reference evidence="1 2" key="1">
    <citation type="submission" date="2020-02" db="EMBL/GenBank/DDBJ databases">
        <title>Genome sequences of Thiorhodococcus mannitoliphagus and Thiorhodococcus minor, purple sulfur photosynthetic bacteria in the gammaproteobacterial family, Chromatiaceae.</title>
        <authorList>
            <person name="Aviles F.A."/>
            <person name="Meyer T.E."/>
            <person name="Kyndt J.A."/>
        </authorList>
    </citation>
    <scope>NUCLEOTIDE SEQUENCE [LARGE SCALE GENOMIC DNA]</scope>
    <source>
        <strain evidence="1 2">DSM 11518</strain>
    </source>
</reference>
<organism evidence="1 2">
    <name type="scientific">Thiorhodococcus minor</name>
    <dbReference type="NCBI Taxonomy" id="57489"/>
    <lineage>
        <taxon>Bacteria</taxon>
        <taxon>Pseudomonadati</taxon>
        <taxon>Pseudomonadota</taxon>
        <taxon>Gammaproteobacteria</taxon>
        <taxon>Chromatiales</taxon>
        <taxon>Chromatiaceae</taxon>
        <taxon>Thiorhodococcus</taxon>
    </lineage>
</organism>
<evidence type="ECO:0000313" key="1">
    <source>
        <dbReference type="EMBL" id="NEV61509.1"/>
    </source>
</evidence>
<sequence>MRPETRLPRLHSPLLRQRIALAATVLISSLALWGCAKPLSPDGPVPQQFTELSCLADCRAAKKSCDAQARYDYRQCEAGYAASFRGYRWCLASAFSEEDCGYPWWSCAENLYGYCSNRHQECQRACDPLSIY</sequence>
<dbReference type="RefSeq" id="WP_164451800.1">
    <property type="nucleotide sequence ID" value="NZ_JAAIJQ010000013.1"/>
</dbReference>
<protein>
    <submittedName>
        <fullName evidence="1">Uncharacterized protein</fullName>
    </submittedName>
</protein>
<dbReference type="AlphaFoldDB" id="A0A6M0JWD5"/>
<comment type="caution">
    <text evidence="1">The sequence shown here is derived from an EMBL/GenBank/DDBJ whole genome shotgun (WGS) entry which is preliminary data.</text>
</comment>